<accession>A0A1H2ER70</accession>
<evidence type="ECO:0000313" key="1">
    <source>
        <dbReference type="EMBL" id="SDT97544.1"/>
    </source>
</evidence>
<dbReference type="EMBL" id="FNLL01000003">
    <property type="protein sequence ID" value="SDT97544.1"/>
    <property type="molecule type" value="Genomic_DNA"/>
</dbReference>
<gene>
    <name evidence="1" type="ORF">SAMN04487931_103299</name>
</gene>
<name>A0A1H2ER70_9BACT</name>
<reference evidence="2" key="1">
    <citation type="submission" date="2016-10" db="EMBL/GenBank/DDBJ databases">
        <authorList>
            <person name="Varghese N."/>
            <person name="Submissions S."/>
        </authorList>
    </citation>
    <scope>NUCLEOTIDE SEQUENCE [LARGE SCALE GENOMIC DNA]</scope>
    <source>
        <strain evidence="2">DSM 3384</strain>
    </source>
</reference>
<dbReference type="AlphaFoldDB" id="A0A1H2ER70"/>
<proteinExistence type="predicted"/>
<sequence length="73" mass="8355">MEIKSMNQIVINDTPMKDSVDTPDCFGEFNKKNKLCSKYCSISIKCCVLHSKSPKIDVLEKILIQNHYAIKPH</sequence>
<dbReference type="Proteomes" id="UP000199608">
    <property type="component" value="Unassembled WGS sequence"/>
</dbReference>
<protein>
    <submittedName>
        <fullName evidence="1">Uncharacterized protein</fullName>
    </submittedName>
</protein>
<keyword evidence="2" id="KW-1185">Reference proteome</keyword>
<evidence type="ECO:0000313" key="2">
    <source>
        <dbReference type="Proteomes" id="UP000199608"/>
    </source>
</evidence>
<organism evidence="1 2">
    <name type="scientific">Desulfobacula phenolica</name>
    <dbReference type="NCBI Taxonomy" id="90732"/>
    <lineage>
        <taxon>Bacteria</taxon>
        <taxon>Pseudomonadati</taxon>
        <taxon>Thermodesulfobacteriota</taxon>
        <taxon>Desulfobacteria</taxon>
        <taxon>Desulfobacterales</taxon>
        <taxon>Desulfobacteraceae</taxon>
        <taxon>Desulfobacula</taxon>
    </lineage>
</organism>